<dbReference type="OrthoDB" id="9809157at2"/>
<protein>
    <submittedName>
        <fullName evidence="2">Uncharacterized protein</fullName>
    </submittedName>
</protein>
<evidence type="ECO:0000313" key="3">
    <source>
        <dbReference type="Proteomes" id="UP000294914"/>
    </source>
</evidence>
<dbReference type="Proteomes" id="UP000294914">
    <property type="component" value="Unassembled WGS sequence"/>
</dbReference>
<organism evidence="2 3">
    <name type="scientific">Thiohalophilus thiocyanatoxydans</name>
    <dbReference type="NCBI Taxonomy" id="381308"/>
    <lineage>
        <taxon>Bacteria</taxon>
        <taxon>Pseudomonadati</taxon>
        <taxon>Pseudomonadota</taxon>
        <taxon>Gammaproteobacteria</taxon>
        <taxon>Thiohalomonadales</taxon>
        <taxon>Thiohalophilaceae</taxon>
        <taxon>Thiohalophilus</taxon>
    </lineage>
</organism>
<gene>
    <name evidence="2" type="ORF">EDC23_1230</name>
</gene>
<reference evidence="2 3" key="1">
    <citation type="submission" date="2019-03" db="EMBL/GenBank/DDBJ databases">
        <title>Genomic Encyclopedia of Type Strains, Phase IV (KMG-IV): sequencing the most valuable type-strain genomes for metagenomic binning, comparative biology and taxonomic classification.</title>
        <authorList>
            <person name="Goeker M."/>
        </authorList>
    </citation>
    <scope>NUCLEOTIDE SEQUENCE [LARGE SCALE GENOMIC DNA]</scope>
    <source>
        <strain evidence="2 3">DSM 16326</strain>
    </source>
</reference>
<name>A0A4R8IPK7_9GAMM</name>
<evidence type="ECO:0000313" key="2">
    <source>
        <dbReference type="EMBL" id="TDY02846.1"/>
    </source>
</evidence>
<evidence type="ECO:0000256" key="1">
    <source>
        <dbReference type="SAM" id="MobiDB-lite"/>
    </source>
</evidence>
<dbReference type="EMBL" id="SOQX01000002">
    <property type="protein sequence ID" value="TDY02846.1"/>
    <property type="molecule type" value="Genomic_DNA"/>
</dbReference>
<feature type="region of interest" description="Disordered" evidence="1">
    <location>
        <begin position="1"/>
        <end position="22"/>
    </location>
</feature>
<sequence>MTGKFSKDGLPATGLKVNPGRIIDGDKSAEDQAFMHAVVAGLTDLEAGREYSLEEAKSRLDIK</sequence>
<accession>A0A4R8IPK7</accession>
<keyword evidence="3" id="KW-1185">Reference proteome</keyword>
<dbReference type="RefSeq" id="WP_134082106.1">
    <property type="nucleotide sequence ID" value="NZ_SOQX01000002.1"/>
</dbReference>
<proteinExistence type="predicted"/>
<dbReference type="AlphaFoldDB" id="A0A4R8IPK7"/>
<comment type="caution">
    <text evidence="2">The sequence shown here is derived from an EMBL/GenBank/DDBJ whole genome shotgun (WGS) entry which is preliminary data.</text>
</comment>